<dbReference type="AlphaFoldDB" id="A0A6H1ZBJ8"/>
<accession>A0A6H1ZBJ8</accession>
<evidence type="ECO:0000313" key="3">
    <source>
        <dbReference type="EMBL" id="QJH95923.1"/>
    </source>
</evidence>
<evidence type="ECO:0000313" key="1">
    <source>
        <dbReference type="EMBL" id="QJA44645.1"/>
    </source>
</evidence>
<reference evidence="1" key="1">
    <citation type="submission" date="2020-03" db="EMBL/GenBank/DDBJ databases">
        <title>The deep terrestrial virosphere.</title>
        <authorList>
            <person name="Holmfeldt K."/>
            <person name="Nilsson E."/>
            <person name="Simone D."/>
            <person name="Lopez-Fernandez M."/>
            <person name="Wu X."/>
            <person name="de Brujin I."/>
            <person name="Lundin D."/>
            <person name="Andersson A."/>
            <person name="Bertilsson S."/>
            <person name="Dopson M."/>
        </authorList>
    </citation>
    <scope>NUCLEOTIDE SEQUENCE</scope>
    <source>
        <strain evidence="4">MM415A00133</strain>
        <strain evidence="2">MM415B00206</strain>
        <strain evidence="1">TM448A00125</strain>
        <strain evidence="3">TM448B00551</strain>
    </source>
</reference>
<dbReference type="EMBL" id="MT141572">
    <property type="protein sequence ID" value="QJA67542.1"/>
    <property type="molecule type" value="Genomic_DNA"/>
</dbReference>
<proteinExistence type="predicted"/>
<organism evidence="1">
    <name type="scientific">viral metagenome</name>
    <dbReference type="NCBI Taxonomy" id="1070528"/>
    <lineage>
        <taxon>unclassified sequences</taxon>
        <taxon>metagenomes</taxon>
        <taxon>organismal metagenomes</taxon>
    </lineage>
</organism>
<dbReference type="EMBL" id="MT144633">
    <property type="protein sequence ID" value="QJH95923.1"/>
    <property type="molecule type" value="Genomic_DNA"/>
</dbReference>
<protein>
    <submittedName>
        <fullName evidence="1">Uncharacterized protein</fullName>
    </submittedName>
</protein>
<evidence type="ECO:0000313" key="4">
    <source>
        <dbReference type="EMBL" id="QJI05089.1"/>
    </source>
</evidence>
<gene>
    <name evidence="4" type="ORF">MM415A00133_0032</name>
    <name evidence="2" type="ORF">MM415B00206_0059</name>
    <name evidence="1" type="ORF">TM448A00125_0041</name>
    <name evidence="3" type="ORF">TM448B00551_0021</name>
</gene>
<dbReference type="EMBL" id="MT145194">
    <property type="protein sequence ID" value="QJI05089.1"/>
    <property type="molecule type" value="Genomic_DNA"/>
</dbReference>
<evidence type="ECO:0000313" key="2">
    <source>
        <dbReference type="EMBL" id="QJA67542.1"/>
    </source>
</evidence>
<sequence>MSLNERVGALVLALVEDASYVSIGIERTVFGDDMFTFKLAKISNGKTAVVAHKASKAQLELMSDPLVVADAMKQSLKEVK</sequence>
<dbReference type="EMBL" id="MT143978">
    <property type="protein sequence ID" value="QJA44645.1"/>
    <property type="molecule type" value="Genomic_DNA"/>
</dbReference>
<name>A0A6H1ZBJ8_9ZZZZ</name>